<dbReference type="PRINTS" id="PR00834">
    <property type="entry name" value="PROTEASES2C"/>
</dbReference>
<gene>
    <name evidence="1" type="ORF">A2290_00865</name>
</gene>
<sequence>MENLDQISKIVVKVSTSEGSGSGFYIKSKNLIVTNHHVVAGQRFAAIEKQDKSRYTAKVIMIDPRLDVALLEPNVQLENMPDVQITQTNTLQNRDKVLVMGFPYGMSFTITEGIVSSIKQLVGNQDYIQTDSAINPGNSGGPLVSMNGEILGITTSKLENAESMGFAIPIESIPKEFDIFQKNKDKLFSVVCPSCETLIFKQEDFCPNCGQSLNKKFFLESRLNPLAQFVEEALKIIGIDPTATRDGFDYWKFYKGSALIRVFVYKNEFLYVTCPLVVLPKTNLQDIFSYILSSPLEEGFTFGLFSQENTIYLSYRVHLSDIENETFKEEIKNKIGKILKKSDEMDNFLIDKFSCEPSKHSKV</sequence>
<dbReference type="Pfam" id="PF13365">
    <property type="entry name" value="Trypsin_2"/>
    <property type="match status" value="1"/>
</dbReference>
<dbReference type="InterPro" id="IPR009003">
    <property type="entry name" value="Peptidase_S1_PA"/>
</dbReference>
<evidence type="ECO:0000313" key="1">
    <source>
        <dbReference type="EMBL" id="OGC14832.1"/>
    </source>
</evidence>
<dbReference type="AlphaFoldDB" id="A0A1F4S325"/>
<dbReference type="SUPFAM" id="SSF50494">
    <property type="entry name" value="Trypsin-like serine proteases"/>
    <property type="match status" value="1"/>
</dbReference>
<dbReference type="InterPro" id="IPR001940">
    <property type="entry name" value="Peptidase_S1C"/>
</dbReference>
<dbReference type="EMBL" id="MEUA01000029">
    <property type="protein sequence ID" value="OGC14832.1"/>
    <property type="molecule type" value="Genomic_DNA"/>
</dbReference>
<dbReference type="Proteomes" id="UP000177905">
    <property type="component" value="Unassembled WGS sequence"/>
</dbReference>
<evidence type="ECO:0000313" key="2">
    <source>
        <dbReference type="Proteomes" id="UP000177905"/>
    </source>
</evidence>
<dbReference type="Gene3D" id="3.30.1460.10">
    <property type="match status" value="1"/>
</dbReference>
<dbReference type="Gene3D" id="2.40.10.120">
    <property type="match status" value="1"/>
</dbReference>
<protein>
    <recommendedName>
        <fullName evidence="3">Peptidase S1</fullName>
    </recommendedName>
</protein>
<proteinExistence type="predicted"/>
<reference evidence="1 2" key="1">
    <citation type="journal article" date="2016" name="Nat. Commun.">
        <title>Thousands of microbial genomes shed light on interconnected biogeochemical processes in an aquifer system.</title>
        <authorList>
            <person name="Anantharaman K."/>
            <person name="Brown C.T."/>
            <person name="Hug L.A."/>
            <person name="Sharon I."/>
            <person name="Castelle C.J."/>
            <person name="Probst A.J."/>
            <person name="Thomas B.C."/>
            <person name="Singh A."/>
            <person name="Wilkins M.J."/>
            <person name="Karaoz U."/>
            <person name="Brodie E.L."/>
            <person name="Williams K.H."/>
            <person name="Hubbard S.S."/>
            <person name="Banfield J.F."/>
        </authorList>
    </citation>
    <scope>NUCLEOTIDE SEQUENCE [LARGE SCALE GENOMIC DNA]</scope>
</reference>
<dbReference type="GO" id="GO:0004252">
    <property type="term" value="F:serine-type endopeptidase activity"/>
    <property type="evidence" value="ECO:0007669"/>
    <property type="project" value="InterPro"/>
</dbReference>
<dbReference type="SUPFAM" id="SSF69635">
    <property type="entry name" value="Type III secretory system chaperone-like"/>
    <property type="match status" value="1"/>
</dbReference>
<dbReference type="PANTHER" id="PTHR22939">
    <property type="entry name" value="SERINE PROTEASE FAMILY S1C HTRA-RELATED"/>
    <property type="match status" value="1"/>
</dbReference>
<accession>A0A1F4S325</accession>
<dbReference type="PANTHER" id="PTHR22939:SF129">
    <property type="entry name" value="SERINE PROTEASE HTRA2, MITOCHONDRIAL"/>
    <property type="match status" value="1"/>
</dbReference>
<organism evidence="1 2">
    <name type="scientific">candidate division WOR-1 bacterium RIFOXYB2_FULL_36_35</name>
    <dbReference type="NCBI Taxonomy" id="1802578"/>
    <lineage>
        <taxon>Bacteria</taxon>
        <taxon>Bacillati</taxon>
        <taxon>Saganbacteria</taxon>
    </lineage>
</organism>
<name>A0A1F4S325_UNCSA</name>
<evidence type="ECO:0008006" key="3">
    <source>
        <dbReference type="Google" id="ProtNLM"/>
    </source>
</evidence>
<dbReference type="GO" id="GO:0006508">
    <property type="term" value="P:proteolysis"/>
    <property type="evidence" value="ECO:0007669"/>
    <property type="project" value="InterPro"/>
</dbReference>
<comment type="caution">
    <text evidence="1">The sequence shown here is derived from an EMBL/GenBank/DDBJ whole genome shotgun (WGS) entry which is preliminary data.</text>
</comment>